<evidence type="ECO:0000313" key="1">
    <source>
        <dbReference type="EMBL" id="MBB6543099.1"/>
    </source>
</evidence>
<protein>
    <submittedName>
        <fullName evidence="1">Uncharacterized protein</fullName>
    </submittedName>
</protein>
<reference evidence="1 2" key="1">
    <citation type="submission" date="2020-08" db="EMBL/GenBank/DDBJ databases">
        <title>Genomic Encyclopedia of Type Strains, Phase IV (KMG-IV): sequencing the most valuable type-strain genomes for metagenomic binning, comparative biology and taxonomic classification.</title>
        <authorList>
            <person name="Goeker M."/>
        </authorList>
    </citation>
    <scope>NUCLEOTIDE SEQUENCE [LARGE SCALE GENOMIC DNA]</scope>
    <source>
        <strain evidence="1 2">DSM 26287</strain>
    </source>
</reference>
<dbReference type="EMBL" id="JACHHU010000010">
    <property type="protein sequence ID" value="MBB6543099.1"/>
    <property type="molecule type" value="Genomic_DNA"/>
</dbReference>
<dbReference type="RefSeq" id="WP_184423899.1">
    <property type="nucleotide sequence ID" value="NZ_BAABLB010000028.1"/>
</dbReference>
<accession>A0A7X0NGM5</accession>
<comment type="caution">
    <text evidence="1">The sequence shown here is derived from an EMBL/GenBank/DDBJ whole genome shotgun (WGS) entry which is preliminary data.</text>
</comment>
<keyword evidence="2" id="KW-1185">Reference proteome</keyword>
<evidence type="ECO:0000313" key="2">
    <source>
        <dbReference type="Proteomes" id="UP000537141"/>
    </source>
</evidence>
<organism evidence="1 2">
    <name type="scientific">Thalassotalea piscium</name>
    <dbReference type="NCBI Taxonomy" id="1230533"/>
    <lineage>
        <taxon>Bacteria</taxon>
        <taxon>Pseudomonadati</taxon>
        <taxon>Pseudomonadota</taxon>
        <taxon>Gammaproteobacteria</taxon>
        <taxon>Alteromonadales</taxon>
        <taxon>Colwelliaceae</taxon>
        <taxon>Thalassotalea</taxon>
    </lineage>
</organism>
<gene>
    <name evidence="1" type="ORF">HNQ55_001606</name>
</gene>
<proteinExistence type="predicted"/>
<sequence>MNNKNNAISQLKRLKKPMGKQGEAGLKARIEFFCVAIGSGLKESLVNYDLFDQHNLGERDLCTCFEMHDGDDVVHGIISETKKNPTLERMIKKEYGNDFFKSWLMTFNDIENREKLGVQLSFI</sequence>
<dbReference type="AlphaFoldDB" id="A0A7X0NGM5"/>
<name>A0A7X0NGM5_9GAMM</name>
<dbReference type="Proteomes" id="UP000537141">
    <property type="component" value="Unassembled WGS sequence"/>
</dbReference>